<dbReference type="SMART" id="SM00912">
    <property type="entry name" value="Haemagg_act"/>
    <property type="match status" value="1"/>
</dbReference>
<evidence type="ECO:0000256" key="3">
    <source>
        <dbReference type="ARBA" id="ARBA00022801"/>
    </source>
</evidence>
<dbReference type="NCBIfam" id="TIGR01901">
    <property type="entry name" value="adhes_NPXG"/>
    <property type="match status" value="1"/>
</dbReference>
<dbReference type="EMBL" id="LN907867">
    <property type="protein sequence ID" value="CUU41868.1"/>
    <property type="molecule type" value="Genomic_DNA"/>
</dbReference>
<feature type="region of interest" description="Disordered" evidence="6">
    <location>
        <begin position="1492"/>
        <end position="1526"/>
    </location>
</feature>
<feature type="active site" description="Charge relay system" evidence="5">
    <location>
        <position position="1244"/>
    </location>
</feature>
<dbReference type="InterPro" id="IPR036852">
    <property type="entry name" value="Peptidase_S8/S53_dom_sf"/>
</dbReference>
<proteinExistence type="inferred from homology"/>
<dbReference type="InterPro" id="IPR010069">
    <property type="entry name" value="CdiA_FHA1_rpt"/>
</dbReference>
<dbReference type="STRING" id="1079.BVIR_1421"/>
<feature type="compositionally biased region" description="Pro residues" evidence="6">
    <location>
        <begin position="1007"/>
        <end position="1018"/>
    </location>
</feature>
<evidence type="ECO:0000256" key="2">
    <source>
        <dbReference type="ARBA" id="ARBA00022670"/>
    </source>
</evidence>
<evidence type="ECO:0000256" key="5">
    <source>
        <dbReference type="PROSITE-ProRule" id="PRU01240"/>
    </source>
</evidence>
<name>A0A0H5BFF4_BLAVI</name>
<dbReference type="NCBIfam" id="TIGR01731">
    <property type="entry name" value="fil_hemag_20aa"/>
    <property type="match status" value="2"/>
</dbReference>
<dbReference type="RefSeq" id="WP_055037034.1">
    <property type="nucleotide sequence ID" value="NZ_AP014854.2"/>
</dbReference>
<evidence type="ECO:0000313" key="9">
    <source>
        <dbReference type="EMBL" id="BAS00928.1"/>
    </source>
</evidence>
<evidence type="ECO:0000256" key="4">
    <source>
        <dbReference type="ARBA" id="ARBA00022825"/>
    </source>
</evidence>
<keyword evidence="4 5" id="KW-0720">Serine protease</keyword>
<evidence type="ECO:0000313" key="10">
    <source>
        <dbReference type="EMBL" id="CUU41868.1"/>
    </source>
</evidence>
<feature type="compositionally biased region" description="Pro residues" evidence="6">
    <location>
        <begin position="1090"/>
        <end position="1101"/>
    </location>
</feature>
<dbReference type="GO" id="GO:0004252">
    <property type="term" value="F:serine-type endopeptidase activity"/>
    <property type="evidence" value="ECO:0007669"/>
    <property type="project" value="UniProtKB-UniRule"/>
</dbReference>
<dbReference type="Gene3D" id="2.160.20.10">
    <property type="entry name" value="Single-stranded right-handed beta-helix, Pectin lyase-like"/>
    <property type="match status" value="1"/>
</dbReference>
<comment type="similarity">
    <text evidence="1 5">Belongs to the peptidase S8 family.</text>
</comment>
<dbReference type="EMBL" id="AP014854">
    <property type="protein sequence ID" value="BAS00928.1"/>
    <property type="molecule type" value="Genomic_DNA"/>
</dbReference>
<keyword evidence="7" id="KW-0732">Signal</keyword>
<protein>
    <submittedName>
        <fullName evidence="9">Probable extracellular protease</fullName>
    </submittedName>
    <submittedName>
        <fullName evidence="10">Thermophilic serine proteinase</fullName>
        <ecNumber evidence="10">3.4.21.-</ecNumber>
    </submittedName>
</protein>
<feature type="region of interest" description="Disordered" evidence="6">
    <location>
        <begin position="1005"/>
        <end position="1101"/>
    </location>
</feature>
<reference evidence="9" key="1">
    <citation type="journal article" date="2015" name="Genome Announc.">
        <title>Complete Genome Sequence of the Bacteriochlorophyll b-Producing Photosynthetic Bacterium Blastochloris viridis.</title>
        <authorList>
            <person name="Tsukatani Y."/>
            <person name="Hirose Y."/>
            <person name="Harada J."/>
            <person name="Misawa N."/>
            <person name="Mori K."/>
            <person name="Inoue K."/>
            <person name="Tamiaki H."/>
        </authorList>
    </citation>
    <scope>NUCLEOTIDE SEQUENCE [LARGE SCALE GENOMIC DNA]</scope>
    <source>
        <strain evidence="9">DSM 133</strain>
    </source>
</reference>
<dbReference type="PROSITE" id="PS51892">
    <property type="entry name" value="SUBTILASE"/>
    <property type="match status" value="1"/>
</dbReference>
<keyword evidence="2 5" id="KW-0645">Protease</keyword>
<evidence type="ECO:0000259" key="8">
    <source>
        <dbReference type="SMART" id="SM00912"/>
    </source>
</evidence>
<keyword evidence="3 5" id="KW-0378">Hydrolase</keyword>
<dbReference type="Proteomes" id="UP000065734">
    <property type="component" value="Chromosome I"/>
</dbReference>
<dbReference type="InterPro" id="IPR008638">
    <property type="entry name" value="FhaB/CdiA-like_TPS"/>
</dbReference>
<dbReference type="CDD" id="cd05561">
    <property type="entry name" value="Peptidases_S8_4"/>
    <property type="match status" value="1"/>
</dbReference>
<dbReference type="SUPFAM" id="SSF51126">
    <property type="entry name" value="Pectin lyase-like"/>
    <property type="match status" value="1"/>
</dbReference>
<dbReference type="InterPro" id="IPR000209">
    <property type="entry name" value="Peptidase_S8/S53_dom"/>
</dbReference>
<dbReference type="InterPro" id="IPR011050">
    <property type="entry name" value="Pectin_lyase_fold/virulence"/>
</dbReference>
<evidence type="ECO:0000313" key="11">
    <source>
        <dbReference type="Proteomes" id="UP000065734"/>
    </source>
</evidence>
<evidence type="ECO:0000256" key="1">
    <source>
        <dbReference type="ARBA" id="ARBA00011073"/>
    </source>
</evidence>
<dbReference type="Gene3D" id="3.40.50.200">
    <property type="entry name" value="Peptidase S8/S53 domain"/>
    <property type="match status" value="1"/>
</dbReference>
<dbReference type="PRINTS" id="PR00723">
    <property type="entry name" value="SUBTILISIN"/>
</dbReference>
<feature type="signal peptide" evidence="7">
    <location>
        <begin position="1"/>
        <end position="22"/>
    </location>
</feature>
<evidence type="ECO:0000256" key="6">
    <source>
        <dbReference type="SAM" id="MobiDB-lite"/>
    </source>
</evidence>
<feature type="active site" description="Charge relay system" evidence="5">
    <location>
        <position position="1275"/>
    </location>
</feature>
<gene>
    <name evidence="9" type="ORF">BV133_3334</name>
    <name evidence="10" type="ORF">BVIRIDIS_08660</name>
</gene>
<dbReference type="PANTHER" id="PTHR43806">
    <property type="entry name" value="PEPTIDASE S8"/>
    <property type="match status" value="1"/>
</dbReference>
<dbReference type="Pfam" id="PF05860">
    <property type="entry name" value="TPS"/>
    <property type="match status" value="1"/>
</dbReference>
<dbReference type="OrthoDB" id="5405281at2"/>
<keyword evidence="11" id="KW-1185">Reference proteome</keyword>
<accession>A0A0H5BFF4</accession>
<dbReference type="GO" id="GO:0006508">
    <property type="term" value="P:proteolysis"/>
    <property type="evidence" value="ECO:0007669"/>
    <property type="project" value="UniProtKB-KW"/>
</dbReference>
<dbReference type="InterPro" id="IPR015500">
    <property type="entry name" value="Peptidase_S8_subtilisin-rel"/>
</dbReference>
<evidence type="ECO:0000256" key="7">
    <source>
        <dbReference type="SAM" id="SignalP"/>
    </source>
</evidence>
<reference evidence="10" key="2">
    <citation type="submission" date="2015-11" db="EMBL/GenBank/DDBJ databases">
        <authorList>
            <person name="Zhang Y."/>
            <person name="Guo Z."/>
        </authorList>
    </citation>
    <scope>NUCLEOTIDE SEQUENCE</scope>
    <source>
        <strain evidence="10">1</strain>
    </source>
</reference>
<reference evidence="11" key="3">
    <citation type="journal article" date="2016" name="Genome Announc.">
        <title>Revised genome sequence of the purple photosynthetic bacterium Blastochloris viridis.</title>
        <authorList>
            <person name="Liu L.N."/>
            <person name="Faulkner M."/>
            <person name="Liu X."/>
            <person name="Huang F."/>
            <person name="Darby A.C."/>
            <person name="Hall N."/>
        </authorList>
    </citation>
    <scope>NUCLEOTIDE SEQUENCE [LARGE SCALE GENOMIC DNA]</scope>
    <source>
        <strain evidence="11">ATCC 19567 / DSM 133 / F</strain>
    </source>
</reference>
<feature type="domain" description="Filamentous haemagglutinin FhaB/tRNA nuclease CdiA-like TPS" evidence="8">
    <location>
        <begin position="20"/>
        <end position="134"/>
    </location>
</feature>
<sequence length="1526" mass="151069">MVRTLSILTAAALALVATAATANPLGGQVKGGSATIAGEGTATVTVTQSTDRAVIDWRTFDIGADESTRFAVPKAGSITLNRITGGLGPSSIYGRLSSNGQLVLINPNGILFGAGAVVDAAGLVATSHDIADADFMAGGMVFDLPGNPSAAVINAGTITVSDGGFAALVAPGVRNEGIISARLGKVGLAAGNGFTLDLYGDGLINLKVGDEIAAEVMDMRSGKALSSLVSNAGTLKADGGRVALTAVTARRVVDSVINNSGVIEANAVARKGGTIILGAATASTKTTGAPTQTVKVSGKLTAAGQGASQTGGKIQVTGEQIRIADARLDASGAAGGGTVLVGGDRSGGKAAPAGLDHPLAALESEAVPTASRVVIEPSVTIDVSATDRGDGGKAIVWSDTDTTFAGTILATGGPNGGNGGFVEISSAGLLTADLAVDVSAVAGTIGTILLDPDSLDVARSAQDCRPGRSCVTVGQARGGIFAVAWGDIYFNTAFTTGGAVVALSLSGSIYVKAAFSARDVVFVASGGSVVFDAKVTATRDLFAFARDSVQVNAGLTAGEALTLWADRGDINIAAAVAATDLYLDARRAVTIGANATVLGSVAILAGTIDIDAALRGAAIELDASERVRLGGTVAATGSLEVTAPRLDIDAGATVSATDVTFDADTATVAGSVVARGRLAIAADAIDLPGTLRGAAIELDASERVRFGGTVAATGLLDVTAPRLDIAAGATVSATDARFDADTATVAGSVTARGALDIEAQWLASTGLLRGDSVRLRLTPAQQPGLGGLDNRGTIAGATVEISAAGGALAVGGTIELLAGGPASRLSVVNTAGSVDFAAVLALPAGHPALVSMVASGALTVESALAVQGATLLYAGTDLRILGDIGFTDVTLPDAVARPAGLDLAGQSVLVAVGATVSGRGVPREPGATAGGNTRIGRSAAGTGTIAIVEQTADVQGAAYLDGLTASGLAAAFAPLAQLTGAGDVPKLAPVTAALSRDALASRGIDVPAPPTVDQPVTPPAAATADPARQIVIPSPNAGDGNDDRAVVELSEPAGDGGQGGGGQGGQSGGGQGGPGSGGTGGHGDLTGALPPMPRTFDVPPPTETRFLRDEVLVHVDPKLSPEQVAAIERQFGLTPLARQSFGLGGFSFGRYRIPAGMDLRAVIAALSGNRGVMVGQPNYTYALSEDAAGQDAARTAPAEGSQPASAPAHGLPGGPQLQYAVEKLRLAEAHRQARGREVVVAVIDSPIDASHPEIKDALHKVIDATGGGEAAPDVHGTGMAGALAARASLTGTAPGATILGITAFRNDGKGTQGTTLSILTALDLAHREGARVVNMSFAGPRDPLLSRAIAEARRRGMILVAAAGNGGPQSPPLYPAADPNVIAVTAIDADDNAFAMANRGSYVTVAAPGVDVLVPVPGNAYEFTSGTSVATAEVSGLVALMLERDPVASAEDIRQALISSARDLGPEGPDPVFGAGAADAAAALQAIEHRTTVPPHRPIADGVKPERPLATAPGRTGLTPASLPQR</sequence>
<organism evidence="10 11">
    <name type="scientific">Blastochloris viridis</name>
    <name type="common">Rhodopseudomonas viridis</name>
    <dbReference type="NCBI Taxonomy" id="1079"/>
    <lineage>
        <taxon>Bacteria</taxon>
        <taxon>Pseudomonadati</taxon>
        <taxon>Pseudomonadota</taxon>
        <taxon>Alphaproteobacteria</taxon>
        <taxon>Hyphomicrobiales</taxon>
        <taxon>Blastochloridaceae</taxon>
        <taxon>Blastochloris</taxon>
    </lineage>
</organism>
<dbReference type="Pfam" id="PF00082">
    <property type="entry name" value="Peptidase_S8"/>
    <property type="match status" value="1"/>
</dbReference>
<dbReference type="PATRIC" id="fig|1079.6.peg.1473"/>
<dbReference type="KEGG" id="bvr:BVIR_1421"/>
<feature type="compositionally biased region" description="Gly residues" evidence="6">
    <location>
        <begin position="1054"/>
        <end position="1084"/>
    </location>
</feature>
<dbReference type="PANTHER" id="PTHR43806:SF11">
    <property type="entry name" value="CEREVISIN-RELATED"/>
    <property type="match status" value="1"/>
</dbReference>
<dbReference type="SUPFAM" id="SSF52743">
    <property type="entry name" value="Subtilisin-like"/>
    <property type="match status" value="1"/>
</dbReference>
<feature type="active site" description="Charge relay system" evidence="5">
    <location>
        <position position="1428"/>
    </location>
</feature>
<dbReference type="InterPro" id="IPR050131">
    <property type="entry name" value="Peptidase_S8_subtilisin-like"/>
</dbReference>
<dbReference type="InterPro" id="IPR012334">
    <property type="entry name" value="Pectin_lyas_fold"/>
</dbReference>
<feature type="chain" id="PRO_5014229138" evidence="7">
    <location>
        <begin position="23"/>
        <end position="1526"/>
    </location>
</feature>
<feature type="region of interest" description="Disordered" evidence="6">
    <location>
        <begin position="1190"/>
        <end position="1213"/>
    </location>
</feature>
<dbReference type="EC" id="3.4.21.-" evidence="10"/>